<proteinExistence type="predicted"/>
<reference evidence="1 2" key="1">
    <citation type="submission" date="2022-05" db="EMBL/GenBank/DDBJ databases">
        <authorList>
            <consortium name="Genoscope - CEA"/>
            <person name="William W."/>
        </authorList>
    </citation>
    <scope>NUCLEOTIDE SEQUENCE [LARGE SCALE GENOMIC DNA]</scope>
</reference>
<dbReference type="Proteomes" id="UP001159405">
    <property type="component" value="Unassembled WGS sequence"/>
</dbReference>
<dbReference type="EMBL" id="CALNXK010000076">
    <property type="protein sequence ID" value="CAH3145652.1"/>
    <property type="molecule type" value="Genomic_DNA"/>
</dbReference>
<accession>A0ABN8PKS5</accession>
<sequence length="124" mass="13795">MALYEPATTSLGELPEFNQDVQTYDMKLPDSANEVLIYTFVTTSGEGEFQRGYYEISTTKDGKQFTQYMNVATGQGVKAVNSSNMWFPKGDGKLSIKLVHGSEKKSSIKGKAADWSEVFIIGYR</sequence>
<gene>
    <name evidence="1" type="ORF">PLOB_00044627</name>
</gene>
<name>A0ABN8PKS5_9CNID</name>
<keyword evidence="2" id="KW-1185">Reference proteome</keyword>
<evidence type="ECO:0000313" key="1">
    <source>
        <dbReference type="EMBL" id="CAH3145652.1"/>
    </source>
</evidence>
<evidence type="ECO:0000313" key="2">
    <source>
        <dbReference type="Proteomes" id="UP001159405"/>
    </source>
</evidence>
<comment type="caution">
    <text evidence="1">The sequence shown here is derived from an EMBL/GenBank/DDBJ whole genome shotgun (WGS) entry which is preliminary data.</text>
</comment>
<organism evidence="1 2">
    <name type="scientific">Porites lobata</name>
    <dbReference type="NCBI Taxonomy" id="104759"/>
    <lineage>
        <taxon>Eukaryota</taxon>
        <taxon>Metazoa</taxon>
        <taxon>Cnidaria</taxon>
        <taxon>Anthozoa</taxon>
        <taxon>Hexacorallia</taxon>
        <taxon>Scleractinia</taxon>
        <taxon>Fungiina</taxon>
        <taxon>Poritidae</taxon>
        <taxon>Porites</taxon>
    </lineage>
</organism>
<protein>
    <submittedName>
        <fullName evidence="1">Uncharacterized protein</fullName>
    </submittedName>
</protein>